<dbReference type="Gene3D" id="1.10.3140.10">
    <property type="entry name" value="4-hydroxybutyryl-coa dehydratase, domain 1"/>
    <property type="match status" value="1"/>
</dbReference>
<evidence type="ECO:0000256" key="1">
    <source>
        <dbReference type="ARBA" id="ARBA00022630"/>
    </source>
</evidence>
<sequence length="492" mass="55076">MSEVKTGADHIKSLRDGRTVYLDGKLVEDVTTHKAFRNSVASSGALYDFQARPENIELMTFQPNGSNRRVNRAWQMPRNYDEMVKRRKAMQAWAGVSCGFMGRSPDHLASALIGQRMGIQVFKKHSEARAKAFEDYVDYATANDLFLTYVIINPQAERAKDWGDQAEDLVARIVDEDSTGITIRGAKMLGTSSIMANEVFVANLQPLKPGEEDLAFSCALPMNAKGLRVLSRKSYEDHAVSIYDNPISSRFDENDALMYFDDVKVPWDRVFVYRDTDTCRAQFHDTPGHSYQNYQAQIRLSVKIAFLAGLARRITEAIGTTKIPAVAEQLGMLASQVGMVNAMLSGMEASGSQYGEYWIPNKHFMYSAQVITQDLYPKVIQMLRELAGGALIMLPSSVLDFGNPEMVKIIEKTQRSASMDPEHKVKFMKAAWDAIGSEFGSRHTQYEMFYAGARFVTCGHSFRTFDWNNATGLVEGLLAGYDLQSELKKAQG</sequence>
<dbReference type="RefSeq" id="WP_115690616.1">
    <property type="nucleotide sequence ID" value="NZ_CP031417.1"/>
</dbReference>
<dbReference type="GO" id="GO:0004497">
    <property type="term" value="F:monooxygenase activity"/>
    <property type="evidence" value="ECO:0007669"/>
    <property type="project" value="UniProtKB-KW"/>
</dbReference>
<keyword evidence="7" id="KW-0503">Monooxygenase</keyword>
<dbReference type="InterPro" id="IPR009100">
    <property type="entry name" value="AcylCoA_DH/oxidase_NM_dom_sf"/>
</dbReference>
<dbReference type="KEGG" id="ptaw:DW352_09435"/>
<dbReference type="PANTHER" id="PTHR36117">
    <property type="entry name" value="4-HYDROXYPHENYLACETATE 3-MONOOXYGENASE-RELATED"/>
    <property type="match status" value="1"/>
</dbReference>
<dbReference type="PIRSF" id="PIRSF000331">
    <property type="entry name" value="HpaA_HpaB"/>
    <property type="match status" value="1"/>
</dbReference>
<evidence type="ECO:0000256" key="4">
    <source>
        <dbReference type="PIRSR" id="PIRSR000331-2"/>
    </source>
</evidence>
<dbReference type="InterPro" id="IPR024719">
    <property type="entry name" value="HpaB/PvcC/4-BUDH_C"/>
</dbReference>
<name>A0A345ZUW3_9HYPH</name>
<dbReference type="InterPro" id="IPR004925">
    <property type="entry name" value="HpaB/PvcC/4-BUDH"/>
</dbReference>
<feature type="domain" description="HpaB/PvcC/4-BUDH C-terminal" evidence="5">
    <location>
        <begin position="279"/>
        <end position="478"/>
    </location>
</feature>
<dbReference type="InterPro" id="IPR036250">
    <property type="entry name" value="AcylCo_DH-like_C"/>
</dbReference>
<evidence type="ECO:0000259" key="5">
    <source>
        <dbReference type="Pfam" id="PF03241"/>
    </source>
</evidence>
<evidence type="ECO:0000256" key="2">
    <source>
        <dbReference type="ARBA" id="ARBA00022827"/>
    </source>
</evidence>
<dbReference type="PANTHER" id="PTHR36117:SF3">
    <property type="entry name" value="4-HYDROXYPHENYLACETATE 3-MONOOXYGENASE-RELATED"/>
    <property type="match status" value="1"/>
</dbReference>
<evidence type="ECO:0000313" key="8">
    <source>
        <dbReference type="Proteomes" id="UP000254889"/>
    </source>
</evidence>
<dbReference type="GO" id="GO:0016627">
    <property type="term" value="F:oxidoreductase activity, acting on the CH-CH group of donors"/>
    <property type="evidence" value="ECO:0007669"/>
    <property type="project" value="InterPro"/>
</dbReference>
<dbReference type="Proteomes" id="UP000254889">
    <property type="component" value="Chromosome"/>
</dbReference>
<keyword evidence="1" id="KW-0285">Flavoprotein</keyword>
<dbReference type="Pfam" id="PF11794">
    <property type="entry name" value="HpaB_N"/>
    <property type="match status" value="1"/>
</dbReference>
<feature type="domain" description="HpaB/PvcC/4-BUDH N-terminal" evidence="6">
    <location>
        <begin position="6"/>
        <end position="272"/>
    </location>
</feature>
<dbReference type="InterPro" id="IPR046373">
    <property type="entry name" value="Acyl-CoA_Oxase/DH_mid-dom_sf"/>
</dbReference>
<dbReference type="InterPro" id="IPR024674">
    <property type="entry name" value="HpaB/PvcC/4-BUDH_N"/>
</dbReference>
<proteinExistence type="predicted"/>
<accession>A0A345ZUW3</accession>
<evidence type="ECO:0000313" key="7">
    <source>
        <dbReference type="EMBL" id="AXK80710.1"/>
    </source>
</evidence>
<feature type="binding site" evidence="4">
    <location>
        <position position="191"/>
    </location>
    <ligand>
        <name>FAD</name>
        <dbReference type="ChEBI" id="CHEBI:57692"/>
    </ligand>
</feature>
<dbReference type="SUPFAM" id="SSF56645">
    <property type="entry name" value="Acyl-CoA dehydrogenase NM domain-like"/>
    <property type="match status" value="1"/>
</dbReference>
<keyword evidence="2 4" id="KW-0274">FAD</keyword>
<dbReference type="Gene3D" id="1.20.140.10">
    <property type="entry name" value="Butyryl-CoA Dehydrogenase, subunit A, domain 3"/>
    <property type="match status" value="1"/>
</dbReference>
<reference evidence="7 8" key="1">
    <citation type="submission" date="2018-07" db="EMBL/GenBank/DDBJ databases">
        <authorList>
            <person name="Quirk P.G."/>
            <person name="Krulwich T.A."/>
        </authorList>
    </citation>
    <scope>NUCLEOTIDE SEQUENCE [LARGE SCALE GENOMIC DNA]</scope>
    <source>
        <strain evidence="7 8">CC-BB4</strain>
    </source>
</reference>
<evidence type="ECO:0000259" key="6">
    <source>
        <dbReference type="Pfam" id="PF11794"/>
    </source>
</evidence>
<dbReference type="EMBL" id="CP031417">
    <property type="protein sequence ID" value="AXK80710.1"/>
    <property type="molecule type" value="Genomic_DNA"/>
</dbReference>
<dbReference type="Pfam" id="PF03241">
    <property type="entry name" value="HpaB"/>
    <property type="match status" value="1"/>
</dbReference>
<feature type="binding site" evidence="4">
    <location>
        <begin position="155"/>
        <end position="158"/>
    </location>
    <ligand>
        <name>FAD</name>
        <dbReference type="ChEBI" id="CHEBI:57692"/>
    </ligand>
</feature>
<evidence type="ECO:0000256" key="3">
    <source>
        <dbReference type="ARBA" id="ARBA00023002"/>
    </source>
</evidence>
<dbReference type="AlphaFoldDB" id="A0A345ZUW3"/>
<dbReference type="OrthoDB" id="7233724at2"/>
<protein>
    <submittedName>
        <fullName evidence="7">4-hydroxyphenylacetate 3-monooxygenase</fullName>
    </submittedName>
</protein>
<dbReference type="Gene3D" id="2.40.110.10">
    <property type="entry name" value="Butyryl-CoA Dehydrogenase, subunit A, domain 2"/>
    <property type="match status" value="1"/>
</dbReference>
<organism evidence="7 8">
    <name type="scientific">Pseudolabrys taiwanensis</name>
    <dbReference type="NCBI Taxonomy" id="331696"/>
    <lineage>
        <taxon>Bacteria</taxon>
        <taxon>Pseudomonadati</taxon>
        <taxon>Pseudomonadota</taxon>
        <taxon>Alphaproteobacteria</taxon>
        <taxon>Hyphomicrobiales</taxon>
        <taxon>Xanthobacteraceae</taxon>
        <taxon>Pseudolabrys</taxon>
    </lineage>
</organism>
<keyword evidence="8" id="KW-1185">Reference proteome</keyword>
<gene>
    <name evidence="7" type="ORF">DW352_09435</name>
</gene>
<dbReference type="SUPFAM" id="SSF47203">
    <property type="entry name" value="Acyl-CoA dehydrogenase C-terminal domain-like"/>
    <property type="match status" value="1"/>
</dbReference>
<keyword evidence="3" id="KW-0560">Oxidoreductase</keyword>